<feature type="transmembrane region" description="Helical" evidence="6">
    <location>
        <begin position="240"/>
        <end position="258"/>
    </location>
</feature>
<keyword evidence="3 6" id="KW-0812">Transmembrane</keyword>
<evidence type="ECO:0000256" key="5">
    <source>
        <dbReference type="ARBA" id="ARBA00023136"/>
    </source>
</evidence>
<feature type="transmembrane region" description="Helical" evidence="6">
    <location>
        <begin position="107"/>
        <end position="124"/>
    </location>
</feature>
<evidence type="ECO:0000256" key="4">
    <source>
        <dbReference type="ARBA" id="ARBA00022989"/>
    </source>
</evidence>
<evidence type="ECO:0000313" key="7">
    <source>
        <dbReference type="EMBL" id="SDC40023.1"/>
    </source>
</evidence>
<feature type="transmembrane region" description="Helical" evidence="6">
    <location>
        <begin position="7"/>
        <end position="32"/>
    </location>
</feature>
<dbReference type="PANTHER" id="PTHR43701">
    <property type="entry name" value="MEMBRANE TRANSPORTER PROTEIN MJ0441-RELATED"/>
    <property type="match status" value="1"/>
</dbReference>
<feature type="transmembrane region" description="Helical" evidence="6">
    <location>
        <begin position="82"/>
        <end position="101"/>
    </location>
</feature>
<keyword evidence="8" id="KW-1185">Reference proteome</keyword>
<proteinExistence type="inferred from homology"/>
<accession>A0A1G6LA67</accession>
<keyword evidence="6" id="KW-1003">Cell membrane</keyword>
<sequence length="262" mass="27498">MSIELILVMFLIGFLGSFLSGMLGIGGSIVKYPMLLYLPPLFGVATYTAQEVSALAMVQVFFATLGGVWAYRKSDLIDKRLVLDMGISIVIGSLIGAYGSKFIPGEAVNLVYGIMAVIAAVMMLKPGRKENEEGEATGEPLTYPRGIGVGSSFIVGILSGIVGAGGAFILIPIMISVLRIPLRVTIASSLAIVLLSSIGGMTGKILAGQVIWAESTILIVSSLLGASFGAKMGQTAKRGFLQGTLATLILLTAVKVWYDILF</sequence>
<comment type="subcellular location">
    <subcellularLocation>
        <location evidence="6">Cell membrane</location>
        <topology evidence="6">Multi-pass membrane protein</topology>
    </subcellularLocation>
    <subcellularLocation>
        <location evidence="1">Membrane</location>
        <topology evidence="1">Multi-pass membrane protein</topology>
    </subcellularLocation>
</comment>
<evidence type="ECO:0000256" key="6">
    <source>
        <dbReference type="RuleBase" id="RU363041"/>
    </source>
</evidence>
<keyword evidence="4 6" id="KW-1133">Transmembrane helix</keyword>
<dbReference type="RefSeq" id="WP_091568123.1">
    <property type="nucleotide sequence ID" value="NZ_FMZA01000007.1"/>
</dbReference>
<dbReference type="OrthoDB" id="9792581at2"/>
<reference evidence="7 8" key="1">
    <citation type="submission" date="2016-10" db="EMBL/GenBank/DDBJ databases">
        <authorList>
            <person name="de Groot N.N."/>
        </authorList>
    </citation>
    <scope>NUCLEOTIDE SEQUENCE [LARGE SCALE GENOMIC DNA]</scope>
    <source>
        <strain evidence="7 8">DSM 45514</strain>
    </source>
</reference>
<evidence type="ECO:0000256" key="3">
    <source>
        <dbReference type="ARBA" id="ARBA00022692"/>
    </source>
</evidence>
<evidence type="ECO:0000313" key="8">
    <source>
        <dbReference type="Proteomes" id="UP000199387"/>
    </source>
</evidence>
<name>A0A1G6LA67_9BACL</name>
<dbReference type="Pfam" id="PF01925">
    <property type="entry name" value="TauE"/>
    <property type="match status" value="1"/>
</dbReference>
<dbReference type="Proteomes" id="UP000199387">
    <property type="component" value="Unassembled WGS sequence"/>
</dbReference>
<evidence type="ECO:0000256" key="2">
    <source>
        <dbReference type="ARBA" id="ARBA00009142"/>
    </source>
</evidence>
<organism evidence="7 8">
    <name type="scientific">Melghirimyces thermohalophilus</name>
    <dbReference type="NCBI Taxonomy" id="1236220"/>
    <lineage>
        <taxon>Bacteria</taxon>
        <taxon>Bacillati</taxon>
        <taxon>Bacillota</taxon>
        <taxon>Bacilli</taxon>
        <taxon>Bacillales</taxon>
        <taxon>Thermoactinomycetaceae</taxon>
        <taxon>Melghirimyces</taxon>
    </lineage>
</organism>
<feature type="transmembrane region" description="Helical" evidence="6">
    <location>
        <begin position="153"/>
        <end position="174"/>
    </location>
</feature>
<comment type="similarity">
    <text evidence="2 6">Belongs to the 4-toluene sulfonate uptake permease (TSUP) (TC 2.A.102) family.</text>
</comment>
<dbReference type="PANTHER" id="PTHR43701:SF13">
    <property type="entry name" value="MEMBRANE TRANSPORTER PROTEIN YRKJ-RELATED"/>
    <property type="match status" value="1"/>
</dbReference>
<evidence type="ECO:0000256" key="1">
    <source>
        <dbReference type="ARBA" id="ARBA00004141"/>
    </source>
</evidence>
<feature type="transmembrane region" description="Helical" evidence="6">
    <location>
        <begin position="210"/>
        <end position="228"/>
    </location>
</feature>
<feature type="transmembrane region" description="Helical" evidence="6">
    <location>
        <begin position="52"/>
        <end position="70"/>
    </location>
</feature>
<keyword evidence="5 6" id="KW-0472">Membrane</keyword>
<protein>
    <recommendedName>
        <fullName evidence="6">Probable membrane transporter protein</fullName>
    </recommendedName>
</protein>
<dbReference type="EMBL" id="FMZA01000007">
    <property type="protein sequence ID" value="SDC40023.1"/>
    <property type="molecule type" value="Genomic_DNA"/>
</dbReference>
<dbReference type="AlphaFoldDB" id="A0A1G6LA67"/>
<gene>
    <name evidence="7" type="ORF">SAMN04488112_107127</name>
</gene>
<dbReference type="STRING" id="1236220.SAMN04488112_107127"/>
<dbReference type="InterPro" id="IPR051598">
    <property type="entry name" value="TSUP/Inactive_protease-like"/>
</dbReference>
<dbReference type="GO" id="GO:0005886">
    <property type="term" value="C:plasma membrane"/>
    <property type="evidence" value="ECO:0007669"/>
    <property type="project" value="UniProtKB-SubCell"/>
</dbReference>
<dbReference type="InterPro" id="IPR002781">
    <property type="entry name" value="TM_pro_TauE-like"/>
</dbReference>